<evidence type="ECO:0000313" key="2">
    <source>
        <dbReference type="Proteomes" id="UP000031523"/>
    </source>
</evidence>
<organism evidence="1 2">
    <name type="scientific">Streptomyces albus (strain ATCC 21838 / DSM 41398 / FERM P-419 / JCM 4703 / NBRC 107858)</name>
    <dbReference type="NCBI Taxonomy" id="1081613"/>
    <lineage>
        <taxon>Bacteria</taxon>
        <taxon>Bacillati</taxon>
        <taxon>Actinomycetota</taxon>
        <taxon>Actinomycetes</taxon>
        <taxon>Kitasatosporales</taxon>
        <taxon>Streptomycetaceae</taxon>
        <taxon>Streptomyces</taxon>
    </lineage>
</organism>
<accession>A0A0B5ENE1</accession>
<sequence length="50" mass="5024">MGRNGVHRGSFSLGGHSVAGLYCLNAKLLEGSSAHANSLIQKGLEGAEGA</sequence>
<dbReference type="AlphaFoldDB" id="A0A0B5ENE1"/>
<name>A0A0B5ENE1_STRA4</name>
<proteinExistence type="predicted"/>
<dbReference type="EMBL" id="CP010519">
    <property type="protein sequence ID" value="AJE84148.1"/>
    <property type="molecule type" value="Genomic_DNA"/>
</dbReference>
<reference evidence="1 2" key="1">
    <citation type="submission" date="2015-01" db="EMBL/GenBank/DDBJ databases">
        <title>Enhanced salinomycin production by adjusting the supply of polyketide extender units in Streptomyce albus DSM 41398.</title>
        <authorList>
            <person name="Lu C."/>
        </authorList>
    </citation>
    <scope>NUCLEOTIDE SEQUENCE [LARGE SCALE GENOMIC DNA]</scope>
    <source>
        <strain evidence="2">ATCC 21838 / DSM 41398 / FERM P-419 / JCM 4703 / NBRC 107858</strain>
    </source>
</reference>
<protein>
    <submittedName>
        <fullName evidence="1">Uncharacterized protein</fullName>
    </submittedName>
</protein>
<keyword evidence="2" id="KW-1185">Reference proteome</keyword>
<dbReference type="Proteomes" id="UP000031523">
    <property type="component" value="Chromosome"/>
</dbReference>
<evidence type="ECO:0000313" key="1">
    <source>
        <dbReference type="EMBL" id="AJE84148.1"/>
    </source>
</evidence>
<dbReference type="KEGG" id="sals:SLNWT_3772"/>
<gene>
    <name evidence="1" type="ORF">SLNWT_3772</name>
</gene>